<organism evidence="2 3">
    <name type="scientific">Luteolibacter luteus</name>
    <dbReference type="NCBI Taxonomy" id="2728835"/>
    <lineage>
        <taxon>Bacteria</taxon>
        <taxon>Pseudomonadati</taxon>
        <taxon>Verrucomicrobiota</taxon>
        <taxon>Verrucomicrobiia</taxon>
        <taxon>Verrucomicrobiales</taxon>
        <taxon>Verrucomicrobiaceae</taxon>
        <taxon>Luteolibacter</taxon>
    </lineage>
</organism>
<dbReference type="Proteomes" id="UP000501812">
    <property type="component" value="Chromosome"/>
</dbReference>
<sequence>MTAQERINQLAGAALRAGPPPAAQPKPATFMPSFEKMKSAEFIAPQAAATPAENPVQAIAAFAPAPVPATATAADVIIPTGQNESDEELRTMLDARDEVKHKKTRRTGIIVTLSMLSMLAAGGTWFATSESAQAKARFFVQSVRECGRDIKGMTQIMGTYEKQLDKVAVQGARIDAATSALGVDPNTDTSAQGAEIEGAMSQMSGQEGPTVSERNKAMQAKFGIVSKVAGENNPKVQKAESDVKF</sequence>
<feature type="transmembrane region" description="Helical" evidence="1">
    <location>
        <begin position="108"/>
        <end position="127"/>
    </location>
</feature>
<evidence type="ECO:0000256" key="1">
    <source>
        <dbReference type="SAM" id="Phobius"/>
    </source>
</evidence>
<proteinExistence type="predicted"/>
<dbReference type="KEGG" id="luo:HHL09_21250"/>
<gene>
    <name evidence="2" type="ORF">HHL09_21250</name>
</gene>
<keyword evidence="1" id="KW-1133">Transmembrane helix</keyword>
<dbReference type="RefSeq" id="WP_169456664.1">
    <property type="nucleotide sequence ID" value="NZ_CP051774.1"/>
</dbReference>
<keyword evidence="1" id="KW-0812">Transmembrane</keyword>
<keyword evidence="1" id="KW-0472">Membrane</keyword>
<name>A0A858RNA5_9BACT</name>
<protein>
    <submittedName>
        <fullName evidence="2">Uncharacterized protein</fullName>
    </submittedName>
</protein>
<evidence type="ECO:0000313" key="3">
    <source>
        <dbReference type="Proteomes" id="UP000501812"/>
    </source>
</evidence>
<keyword evidence="3" id="KW-1185">Reference proteome</keyword>
<dbReference type="EMBL" id="CP051774">
    <property type="protein sequence ID" value="QJE98205.1"/>
    <property type="molecule type" value="Genomic_DNA"/>
</dbReference>
<evidence type="ECO:0000313" key="2">
    <source>
        <dbReference type="EMBL" id="QJE98205.1"/>
    </source>
</evidence>
<accession>A0A858RNA5</accession>
<dbReference type="AlphaFoldDB" id="A0A858RNA5"/>
<reference evidence="2 3" key="1">
    <citation type="submission" date="2020-04" db="EMBL/GenBank/DDBJ databases">
        <title>Luteolibacter sp. G-1-1-1 isolated from soil.</title>
        <authorList>
            <person name="Dahal R.H."/>
        </authorList>
    </citation>
    <scope>NUCLEOTIDE SEQUENCE [LARGE SCALE GENOMIC DNA]</scope>
    <source>
        <strain evidence="2 3">G-1-1-1</strain>
    </source>
</reference>